<proteinExistence type="predicted"/>
<feature type="region of interest" description="Disordered" evidence="1">
    <location>
        <begin position="35"/>
        <end position="54"/>
    </location>
</feature>
<feature type="domain" description="Tll0287-like" evidence="3">
    <location>
        <begin position="79"/>
        <end position="179"/>
    </location>
</feature>
<keyword evidence="2" id="KW-0732">Signal</keyword>
<evidence type="ECO:0000259" key="3">
    <source>
        <dbReference type="Pfam" id="PF11845"/>
    </source>
</evidence>
<reference evidence="4 5" key="1">
    <citation type="submission" date="2019-02" db="EMBL/GenBank/DDBJ databases">
        <title>Deep-cultivation of Planctomycetes and their phenomic and genomic characterization uncovers novel biology.</title>
        <authorList>
            <person name="Wiegand S."/>
            <person name="Jogler M."/>
            <person name="Boedeker C."/>
            <person name="Pinto D."/>
            <person name="Vollmers J."/>
            <person name="Rivas-Marin E."/>
            <person name="Kohn T."/>
            <person name="Peeters S.H."/>
            <person name="Heuer A."/>
            <person name="Rast P."/>
            <person name="Oberbeckmann S."/>
            <person name="Bunk B."/>
            <person name="Jeske O."/>
            <person name="Meyerdierks A."/>
            <person name="Storesund J.E."/>
            <person name="Kallscheuer N."/>
            <person name="Luecker S."/>
            <person name="Lage O.M."/>
            <person name="Pohl T."/>
            <person name="Merkel B.J."/>
            <person name="Hornburger P."/>
            <person name="Mueller R.-W."/>
            <person name="Bruemmer F."/>
            <person name="Labrenz M."/>
            <person name="Spormann A.M."/>
            <person name="Op den Camp H."/>
            <person name="Overmann J."/>
            <person name="Amann R."/>
            <person name="Jetten M.S.M."/>
            <person name="Mascher T."/>
            <person name="Medema M.H."/>
            <person name="Devos D.P."/>
            <person name="Kaster A.-K."/>
            <person name="Ovreas L."/>
            <person name="Rohde M."/>
            <person name="Galperin M.Y."/>
            <person name="Jogler C."/>
        </authorList>
    </citation>
    <scope>NUCLEOTIDE SEQUENCE [LARGE SCALE GENOMIC DNA]</scope>
    <source>
        <strain evidence="4 5">TBK1r</strain>
    </source>
</reference>
<sequence length="193" mass="20906">MKRLPLSACFVATLAVSLACGSSLTIRSAHAQEPAATARADAKKAEKKPGKKAIERSRKTVQTLDNIFKQTIVLVTDKYVNDDDDFAAGSAAVLLFKKISDGSDNTIRLIDATGDPYESENVAKDDFEKQGIKKLKAGAKRVDEVVSLDGKHYLRALTPVPVVMQKCIMCHAHYEDVAEGEPIGAISYTVPIE</sequence>
<evidence type="ECO:0000256" key="1">
    <source>
        <dbReference type="SAM" id="MobiDB-lite"/>
    </source>
</evidence>
<accession>A0ABX5XR38</accession>
<gene>
    <name evidence="4" type="ORF">TBK1r_34320</name>
</gene>
<feature type="chain" id="PRO_5045186615" description="Tll0287-like domain-containing protein" evidence="2">
    <location>
        <begin position="32"/>
        <end position="193"/>
    </location>
</feature>
<feature type="compositionally biased region" description="Basic and acidic residues" evidence="1">
    <location>
        <begin position="40"/>
        <end position="54"/>
    </location>
</feature>
<dbReference type="Proteomes" id="UP000318081">
    <property type="component" value="Chromosome"/>
</dbReference>
<evidence type="ECO:0000313" key="5">
    <source>
        <dbReference type="Proteomes" id="UP000318081"/>
    </source>
</evidence>
<keyword evidence="5" id="KW-1185">Reference proteome</keyword>
<evidence type="ECO:0000256" key="2">
    <source>
        <dbReference type="SAM" id="SignalP"/>
    </source>
</evidence>
<feature type="signal peptide" evidence="2">
    <location>
        <begin position="1"/>
        <end position="31"/>
    </location>
</feature>
<evidence type="ECO:0000313" key="4">
    <source>
        <dbReference type="EMBL" id="QDV84483.1"/>
    </source>
</evidence>
<name>A0ABX5XR38_9BACT</name>
<dbReference type="PROSITE" id="PS51257">
    <property type="entry name" value="PROKAR_LIPOPROTEIN"/>
    <property type="match status" value="1"/>
</dbReference>
<dbReference type="EMBL" id="CP036432">
    <property type="protein sequence ID" value="QDV84483.1"/>
    <property type="molecule type" value="Genomic_DNA"/>
</dbReference>
<protein>
    <recommendedName>
        <fullName evidence="3">Tll0287-like domain-containing protein</fullName>
    </recommendedName>
</protein>
<dbReference type="InterPro" id="IPR021796">
    <property type="entry name" value="Tll0287-like_dom"/>
</dbReference>
<dbReference type="RefSeq" id="WP_145212784.1">
    <property type="nucleotide sequence ID" value="NZ_CP036432.1"/>
</dbReference>
<dbReference type="Pfam" id="PF11845">
    <property type="entry name" value="Tll0287-like"/>
    <property type="match status" value="1"/>
</dbReference>
<organism evidence="4 5">
    <name type="scientific">Stieleria magnilauensis</name>
    <dbReference type="NCBI Taxonomy" id="2527963"/>
    <lineage>
        <taxon>Bacteria</taxon>
        <taxon>Pseudomonadati</taxon>
        <taxon>Planctomycetota</taxon>
        <taxon>Planctomycetia</taxon>
        <taxon>Pirellulales</taxon>
        <taxon>Pirellulaceae</taxon>
        <taxon>Stieleria</taxon>
    </lineage>
</organism>